<feature type="domain" description="DUF7729" evidence="3">
    <location>
        <begin position="59"/>
        <end position="213"/>
    </location>
</feature>
<accession>A0A427Y8L8</accession>
<keyword evidence="5" id="KW-1185">Reference proteome</keyword>
<dbReference type="Proteomes" id="UP000279259">
    <property type="component" value="Unassembled WGS sequence"/>
</dbReference>
<name>A0A427Y8L8_9TREE</name>
<feature type="chain" id="PRO_5019226045" description="DUF7729 domain-containing protein" evidence="2">
    <location>
        <begin position="20"/>
        <end position="273"/>
    </location>
</feature>
<evidence type="ECO:0000256" key="1">
    <source>
        <dbReference type="SAM" id="Phobius"/>
    </source>
</evidence>
<dbReference type="AlphaFoldDB" id="A0A427Y8L8"/>
<protein>
    <recommendedName>
        <fullName evidence="3">DUF7729 domain-containing protein</fullName>
    </recommendedName>
</protein>
<gene>
    <name evidence="4" type="ORF">EHS25_003305</name>
</gene>
<keyword evidence="1" id="KW-0812">Transmembrane</keyword>
<dbReference type="InterPro" id="IPR056146">
    <property type="entry name" value="DUF7729"/>
</dbReference>
<keyword evidence="1" id="KW-1133">Transmembrane helix</keyword>
<dbReference type="EMBL" id="RSCD01000017">
    <property type="protein sequence ID" value="RSH87395.1"/>
    <property type="molecule type" value="Genomic_DNA"/>
</dbReference>
<dbReference type="OrthoDB" id="2536450at2759"/>
<evidence type="ECO:0000256" key="2">
    <source>
        <dbReference type="SAM" id="SignalP"/>
    </source>
</evidence>
<dbReference type="STRING" id="1890683.A0A427Y8L8"/>
<evidence type="ECO:0000313" key="4">
    <source>
        <dbReference type="EMBL" id="RSH87395.1"/>
    </source>
</evidence>
<sequence length="273" mass="26472">MRIVPSLLAVTASLSVAQALSSSCTAQIAGLAVGNLGTCLQLTTLLPVLSGSGSIIDPLNTYLASLCSSSTTTCSNTTLSSAETSLSSSCSSDISGGGTDAQEIEALLAALNSYPEVYTAACSKNSTTGGYCVTETLSTVQNTTGTNVTISFVLGILSGTGNTSSLQSALSSGQLCTGCVSEIYGQALKANATIASTSIGSALTSQCGSSFGTSASGVTAPSSSGASTSAAATSATSSKSAAGSLPLGKTMLPYAVAGVSVLGSVALGFLVVL</sequence>
<keyword evidence="1" id="KW-0472">Membrane</keyword>
<dbReference type="PANTHER" id="PTHR34862:SF1">
    <property type="entry name" value="SPARK DOMAIN-CONTAINING PROTEIN"/>
    <property type="match status" value="1"/>
</dbReference>
<proteinExistence type="predicted"/>
<evidence type="ECO:0000259" key="3">
    <source>
        <dbReference type="Pfam" id="PF24855"/>
    </source>
</evidence>
<comment type="caution">
    <text evidence="4">The sequence shown here is derived from an EMBL/GenBank/DDBJ whole genome shotgun (WGS) entry which is preliminary data.</text>
</comment>
<feature type="transmembrane region" description="Helical" evidence="1">
    <location>
        <begin position="251"/>
        <end position="272"/>
    </location>
</feature>
<dbReference type="PROSITE" id="PS51257">
    <property type="entry name" value="PROKAR_LIPOPROTEIN"/>
    <property type="match status" value="1"/>
</dbReference>
<dbReference type="Pfam" id="PF24855">
    <property type="entry name" value="DUF7729"/>
    <property type="match status" value="1"/>
</dbReference>
<feature type="signal peptide" evidence="2">
    <location>
        <begin position="1"/>
        <end position="19"/>
    </location>
</feature>
<evidence type="ECO:0000313" key="5">
    <source>
        <dbReference type="Proteomes" id="UP000279259"/>
    </source>
</evidence>
<organism evidence="4 5">
    <name type="scientific">Saitozyma podzolica</name>
    <dbReference type="NCBI Taxonomy" id="1890683"/>
    <lineage>
        <taxon>Eukaryota</taxon>
        <taxon>Fungi</taxon>
        <taxon>Dikarya</taxon>
        <taxon>Basidiomycota</taxon>
        <taxon>Agaricomycotina</taxon>
        <taxon>Tremellomycetes</taxon>
        <taxon>Tremellales</taxon>
        <taxon>Trimorphomycetaceae</taxon>
        <taxon>Saitozyma</taxon>
    </lineage>
</organism>
<dbReference type="PANTHER" id="PTHR34862">
    <property type="entry name" value="SPARK DOMAIN-CONTAINING PROTEIN"/>
    <property type="match status" value="1"/>
</dbReference>
<keyword evidence="2" id="KW-0732">Signal</keyword>
<reference evidence="4 5" key="1">
    <citation type="submission" date="2018-11" db="EMBL/GenBank/DDBJ databases">
        <title>Genome sequence of Saitozyma podzolica DSM 27192.</title>
        <authorList>
            <person name="Aliyu H."/>
            <person name="Gorte O."/>
            <person name="Ochsenreither K."/>
        </authorList>
    </citation>
    <scope>NUCLEOTIDE SEQUENCE [LARGE SCALE GENOMIC DNA]</scope>
    <source>
        <strain evidence="4 5">DSM 27192</strain>
    </source>
</reference>